<dbReference type="AlphaFoldDB" id="A0A6H5IQ53"/>
<dbReference type="EMBL" id="CADCXV010000961">
    <property type="protein sequence ID" value="CAB0039420.1"/>
    <property type="molecule type" value="Genomic_DNA"/>
</dbReference>
<name>A0A6H5IQ53_9HYME</name>
<gene>
    <name evidence="1" type="ORF">TBRA_LOCUS11162</name>
</gene>
<evidence type="ECO:0000313" key="2">
    <source>
        <dbReference type="Proteomes" id="UP000479190"/>
    </source>
</evidence>
<accession>A0A6H5IQ53</accession>
<dbReference type="Proteomes" id="UP000479190">
    <property type="component" value="Unassembled WGS sequence"/>
</dbReference>
<protein>
    <submittedName>
        <fullName evidence="1">Uncharacterized protein</fullName>
    </submittedName>
</protein>
<proteinExistence type="predicted"/>
<sequence>MENRMQWLDLYDYPKIKQGNACFCCDVSKEKESSNSFSTVALGAPCVSSCWTADWHNNRLYTGPDRPVTQTKSQCHKSELQVTASRPRLEIVPSGRAPTKTSQNNRYDYPKIKQGNACFCCDVSKEKESSNSFSTVALGAPCVSSCWTADWHNNRLYTGPDRPVTQTKSQCHKSELQVTASRPRLEIVPSGRAPTKTSQNNRYDYPKIKQGNACFCCDVSKEKESSNSFSTVALGAPCVSSCWTADWHNNRLYTGPDRPVTQTKSQCHKSELQVTASRPRLEIVPSGRAPTKTSRRLIFSY</sequence>
<reference evidence="1 2" key="1">
    <citation type="submission" date="2020-02" db="EMBL/GenBank/DDBJ databases">
        <authorList>
            <person name="Ferguson B K."/>
        </authorList>
    </citation>
    <scope>NUCLEOTIDE SEQUENCE [LARGE SCALE GENOMIC DNA]</scope>
</reference>
<evidence type="ECO:0000313" key="1">
    <source>
        <dbReference type="EMBL" id="CAB0039420.1"/>
    </source>
</evidence>
<keyword evidence="2" id="KW-1185">Reference proteome</keyword>
<organism evidence="1 2">
    <name type="scientific">Trichogramma brassicae</name>
    <dbReference type="NCBI Taxonomy" id="86971"/>
    <lineage>
        <taxon>Eukaryota</taxon>
        <taxon>Metazoa</taxon>
        <taxon>Ecdysozoa</taxon>
        <taxon>Arthropoda</taxon>
        <taxon>Hexapoda</taxon>
        <taxon>Insecta</taxon>
        <taxon>Pterygota</taxon>
        <taxon>Neoptera</taxon>
        <taxon>Endopterygota</taxon>
        <taxon>Hymenoptera</taxon>
        <taxon>Apocrita</taxon>
        <taxon>Proctotrupomorpha</taxon>
        <taxon>Chalcidoidea</taxon>
        <taxon>Trichogrammatidae</taxon>
        <taxon>Trichogramma</taxon>
    </lineage>
</organism>